<dbReference type="EMBL" id="CP070608">
    <property type="protein sequence ID" value="QSE98783.1"/>
    <property type="molecule type" value="Genomic_DNA"/>
</dbReference>
<evidence type="ECO:0000313" key="2">
    <source>
        <dbReference type="Proteomes" id="UP000662783"/>
    </source>
</evidence>
<name>A0A974WJ87_9BACT</name>
<sequence>MFRFALTIFCCSVIQSGFAQELEKQIIIDGITASYYCKTQQFSELDSYLEDKGYVLDHKPGTKKVFRHQDDSKGEILLLIMGYEWVEILHTQDETGAFKTTMDEILKNKPFVRIEDQYELALPDHENPGFKTVLTWEGENKSNLTFSPPEIQNETKSWDLYFEEVFAGRPR</sequence>
<organism evidence="1 2">
    <name type="scientific">Fulvivirga lutea</name>
    <dbReference type="NCBI Taxonomy" id="2810512"/>
    <lineage>
        <taxon>Bacteria</taxon>
        <taxon>Pseudomonadati</taxon>
        <taxon>Bacteroidota</taxon>
        <taxon>Cytophagia</taxon>
        <taxon>Cytophagales</taxon>
        <taxon>Fulvivirgaceae</taxon>
        <taxon>Fulvivirga</taxon>
    </lineage>
</organism>
<keyword evidence="2" id="KW-1185">Reference proteome</keyword>
<proteinExistence type="predicted"/>
<gene>
    <name evidence="1" type="ORF">JR347_06810</name>
</gene>
<reference evidence="1" key="1">
    <citation type="submission" date="2021-02" db="EMBL/GenBank/DDBJ databases">
        <title>Fulvivirga sp. S481 isolated from sea water.</title>
        <authorList>
            <person name="Bae S.S."/>
            <person name="Baek K."/>
        </authorList>
    </citation>
    <scope>NUCLEOTIDE SEQUENCE</scope>
    <source>
        <strain evidence="1">S481</strain>
    </source>
</reference>
<dbReference type="AlphaFoldDB" id="A0A974WJ87"/>
<dbReference type="Proteomes" id="UP000662783">
    <property type="component" value="Chromosome"/>
</dbReference>
<protein>
    <submittedName>
        <fullName evidence="1">Uncharacterized protein</fullName>
    </submittedName>
</protein>
<evidence type="ECO:0000313" key="1">
    <source>
        <dbReference type="EMBL" id="QSE98783.1"/>
    </source>
</evidence>
<dbReference type="RefSeq" id="WP_205723297.1">
    <property type="nucleotide sequence ID" value="NZ_CP070608.1"/>
</dbReference>
<dbReference type="KEGG" id="fuv:JR347_06810"/>
<accession>A0A974WJ87</accession>